<proteinExistence type="predicted"/>
<sequence length="127" mass="14630">MSHAAKVKGMVPFWTIFSTWQHLARHSTALCLGLAITQPGGFTSTSFRRFYTRDPFSNCTFAYTFTTTSLAPLIGLDHLELGTKTAFCFSENRKRVVRNRKHSTTETATRTTRTREREVVHWRKIQD</sequence>
<dbReference type="EMBL" id="GGFL01014917">
    <property type="protein sequence ID" value="MBW79095.1"/>
    <property type="molecule type" value="Transcribed_RNA"/>
</dbReference>
<protein>
    <submittedName>
        <fullName evidence="1">Putative secreted protein</fullName>
    </submittedName>
</protein>
<accession>A0A2M4DNK3</accession>
<organism evidence="1">
    <name type="scientific">Anopheles darlingi</name>
    <name type="common">Mosquito</name>
    <dbReference type="NCBI Taxonomy" id="43151"/>
    <lineage>
        <taxon>Eukaryota</taxon>
        <taxon>Metazoa</taxon>
        <taxon>Ecdysozoa</taxon>
        <taxon>Arthropoda</taxon>
        <taxon>Hexapoda</taxon>
        <taxon>Insecta</taxon>
        <taxon>Pterygota</taxon>
        <taxon>Neoptera</taxon>
        <taxon>Endopterygota</taxon>
        <taxon>Diptera</taxon>
        <taxon>Nematocera</taxon>
        <taxon>Culicoidea</taxon>
        <taxon>Culicidae</taxon>
        <taxon>Anophelinae</taxon>
        <taxon>Anopheles</taxon>
    </lineage>
</organism>
<name>A0A2M4DNK3_ANODA</name>
<reference evidence="1" key="1">
    <citation type="submission" date="2018-01" db="EMBL/GenBank/DDBJ databases">
        <title>An insight into the sialome of Amazonian anophelines.</title>
        <authorList>
            <person name="Ribeiro J.M."/>
            <person name="Scarpassa V."/>
            <person name="Calvo E."/>
        </authorList>
    </citation>
    <scope>NUCLEOTIDE SEQUENCE</scope>
</reference>
<dbReference type="AlphaFoldDB" id="A0A2M4DNK3"/>
<evidence type="ECO:0000313" key="1">
    <source>
        <dbReference type="EMBL" id="MBW79095.1"/>
    </source>
</evidence>